<protein>
    <submittedName>
        <fullName evidence="3">M61 glycyl aminopeptidase</fullName>
    </submittedName>
</protein>
<accession>A0A3P4B8B1</accession>
<gene>
    <name evidence="3" type="ORF">PIGHUM_04671</name>
</gene>
<dbReference type="InterPro" id="IPR001478">
    <property type="entry name" value="PDZ"/>
</dbReference>
<keyword evidence="3" id="KW-0031">Aminopeptidase</keyword>
<dbReference type="InterPro" id="IPR040756">
    <property type="entry name" value="Peptidase_M61_N"/>
</dbReference>
<dbReference type="Gene3D" id="2.60.40.3650">
    <property type="match status" value="1"/>
</dbReference>
<reference evidence="3 4" key="1">
    <citation type="submission" date="2018-10" db="EMBL/GenBank/DDBJ databases">
        <authorList>
            <person name="Criscuolo A."/>
        </authorList>
    </citation>
    <scope>NUCLEOTIDE SEQUENCE [LARGE SCALE GENOMIC DNA]</scope>
    <source>
        <strain evidence="3">DnA1</strain>
    </source>
</reference>
<keyword evidence="4" id="KW-1185">Reference proteome</keyword>
<keyword evidence="3" id="KW-0378">Hydrolase</keyword>
<organism evidence="3 4">
    <name type="scientific">Pigmentiphaga humi</name>
    <dbReference type="NCBI Taxonomy" id="2478468"/>
    <lineage>
        <taxon>Bacteria</taxon>
        <taxon>Pseudomonadati</taxon>
        <taxon>Pseudomonadota</taxon>
        <taxon>Betaproteobacteria</taxon>
        <taxon>Burkholderiales</taxon>
        <taxon>Alcaligenaceae</taxon>
        <taxon>Pigmentiphaga</taxon>
    </lineage>
</organism>
<name>A0A3P4B8B1_9BURK</name>
<sequence length="630" mass="69911">MHSHNPSHPPQPQGAADPAPPVRQRRPPGGARQRVGGGITPGGITYRLEPTDLAGHRCTVTLTIPTPDPGGQCVSLPAWIPGSYMIRDFARQIESIEARAWGRKVELAKLDKQTWQAAPCRGPLQITCVIYAWDLSVRAAHLDESHGFFNGTSVFLRVAGQEHLPCLLELAPPPGRQWKVYTSLPEAAGHPQRARRHGFGMYAAPDYDALIDHPIEMGTPQVASFEACGAQHELVFTGQIPNLDLERLSDDIRRICEKQIAFFEPRTRRAPFLDSSDRYVFMTMATGDGYGGLEHRASTALMASRADLPVRGRPEQSDGYRNFLGLVSHEYFHTWNVKRIKPAAFAPYDLERENPTRLLWLFEGFTSYYDDLFLLRAGLVGEDDYLRMLGRTIASVQAGPGRHKQSVEESSFDAWTRYYRQDENSPNAIVSYYTKGSLVALGLDMLIRRESRGARSLDDLMRLLWQRYGRAFYQGAAQGIAEDAVGELIKEATGVDAGDFLRRYVRGREDVPVEQLLGEQGYRLSWQAGAMPSLGAKIQRVGEEVRLQTVYEKGPAHRAGLSAQDVLIAIDGLRVQAGTLDKLLARHAPGAVLTVHAFRRDELHAYTLRLDPPDAGAECKIERVAGGAGI</sequence>
<dbReference type="InterPro" id="IPR024191">
    <property type="entry name" value="Peptidase_M61"/>
</dbReference>
<dbReference type="SUPFAM" id="SSF55486">
    <property type="entry name" value="Metalloproteases ('zincins'), catalytic domain"/>
    <property type="match status" value="1"/>
</dbReference>
<dbReference type="Gene3D" id="2.30.42.10">
    <property type="match status" value="1"/>
</dbReference>
<feature type="domain" description="PDZ" evidence="2">
    <location>
        <begin position="532"/>
        <end position="601"/>
    </location>
</feature>
<proteinExistence type="predicted"/>
<dbReference type="GO" id="GO:0004177">
    <property type="term" value="F:aminopeptidase activity"/>
    <property type="evidence" value="ECO:0007669"/>
    <property type="project" value="UniProtKB-KW"/>
</dbReference>
<dbReference type="OrthoDB" id="9778516at2"/>
<evidence type="ECO:0000313" key="3">
    <source>
        <dbReference type="EMBL" id="VCU72569.1"/>
    </source>
</evidence>
<dbReference type="Gene3D" id="1.10.390.10">
    <property type="entry name" value="Neutral Protease Domain 2"/>
    <property type="match status" value="1"/>
</dbReference>
<dbReference type="PIRSF" id="PIRSF016493">
    <property type="entry name" value="Glycyl_aminpptds"/>
    <property type="match status" value="1"/>
</dbReference>
<evidence type="ECO:0000259" key="2">
    <source>
        <dbReference type="SMART" id="SM00228"/>
    </source>
</evidence>
<dbReference type="EMBL" id="UWPJ01000042">
    <property type="protein sequence ID" value="VCU72569.1"/>
    <property type="molecule type" value="Genomic_DNA"/>
</dbReference>
<dbReference type="SMART" id="SM00228">
    <property type="entry name" value="PDZ"/>
    <property type="match status" value="1"/>
</dbReference>
<dbReference type="Proteomes" id="UP000277294">
    <property type="component" value="Unassembled WGS sequence"/>
</dbReference>
<keyword evidence="3" id="KW-0645">Protease</keyword>
<dbReference type="RefSeq" id="WP_124082170.1">
    <property type="nucleotide sequence ID" value="NZ_UWPJ01000042.1"/>
</dbReference>
<dbReference type="InterPro" id="IPR036034">
    <property type="entry name" value="PDZ_sf"/>
</dbReference>
<dbReference type="InterPro" id="IPR027268">
    <property type="entry name" value="Peptidase_M4/M1_CTD_sf"/>
</dbReference>
<evidence type="ECO:0000313" key="4">
    <source>
        <dbReference type="Proteomes" id="UP000277294"/>
    </source>
</evidence>
<feature type="region of interest" description="Disordered" evidence="1">
    <location>
        <begin position="1"/>
        <end position="44"/>
    </location>
</feature>
<dbReference type="AlphaFoldDB" id="A0A3P4B8B1"/>
<dbReference type="SUPFAM" id="SSF50156">
    <property type="entry name" value="PDZ domain-like"/>
    <property type="match status" value="1"/>
</dbReference>
<dbReference type="Pfam" id="PF13180">
    <property type="entry name" value="PDZ_2"/>
    <property type="match status" value="1"/>
</dbReference>
<dbReference type="InterPro" id="IPR007963">
    <property type="entry name" value="Peptidase_M61_catalytic"/>
</dbReference>
<dbReference type="Pfam" id="PF05299">
    <property type="entry name" value="Peptidase_M61"/>
    <property type="match status" value="1"/>
</dbReference>
<evidence type="ECO:0000256" key="1">
    <source>
        <dbReference type="SAM" id="MobiDB-lite"/>
    </source>
</evidence>
<dbReference type="Pfam" id="PF17899">
    <property type="entry name" value="Peptidase_M61_N"/>
    <property type="match status" value="1"/>
</dbReference>